<dbReference type="EMBL" id="BGPR01000025">
    <property type="protein sequence ID" value="GBL81456.1"/>
    <property type="molecule type" value="Genomic_DNA"/>
</dbReference>
<name>A0A4Y2AQI8_ARAVE</name>
<organism evidence="2 3">
    <name type="scientific">Araneus ventricosus</name>
    <name type="common">Orbweaver spider</name>
    <name type="synonym">Epeira ventricosa</name>
    <dbReference type="NCBI Taxonomy" id="182803"/>
    <lineage>
        <taxon>Eukaryota</taxon>
        <taxon>Metazoa</taxon>
        <taxon>Ecdysozoa</taxon>
        <taxon>Arthropoda</taxon>
        <taxon>Chelicerata</taxon>
        <taxon>Arachnida</taxon>
        <taxon>Araneae</taxon>
        <taxon>Araneomorphae</taxon>
        <taxon>Entelegynae</taxon>
        <taxon>Araneoidea</taxon>
        <taxon>Araneidae</taxon>
        <taxon>Araneus</taxon>
    </lineage>
</organism>
<evidence type="ECO:0000256" key="1">
    <source>
        <dbReference type="SAM" id="MobiDB-lite"/>
    </source>
</evidence>
<accession>A0A4Y2AQI8</accession>
<reference evidence="2 3" key="1">
    <citation type="journal article" date="2019" name="Sci. Rep.">
        <title>Orb-weaving spider Araneus ventricosus genome elucidates the spidroin gene catalogue.</title>
        <authorList>
            <person name="Kono N."/>
            <person name="Nakamura H."/>
            <person name="Ohtoshi R."/>
            <person name="Moran D.A.P."/>
            <person name="Shinohara A."/>
            <person name="Yoshida Y."/>
            <person name="Fujiwara M."/>
            <person name="Mori M."/>
            <person name="Tomita M."/>
            <person name="Arakawa K."/>
        </authorList>
    </citation>
    <scope>NUCLEOTIDE SEQUENCE [LARGE SCALE GENOMIC DNA]</scope>
</reference>
<feature type="compositionally biased region" description="Polar residues" evidence="1">
    <location>
        <begin position="202"/>
        <end position="221"/>
    </location>
</feature>
<gene>
    <name evidence="2" type="ORF">AVEN_143729_1</name>
</gene>
<protein>
    <submittedName>
        <fullName evidence="2">Uncharacterized protein</fullName>
    </submittedName>
</protein>
<dbReference type="Proteomes" id="UP000499080">
    <property type="component" value="Unassembled WGS sequence"/>
</dbReference>
<evidence type="ECO:0000313" key="3">
    <source>
        <dbReference type="Proteomes" id="UP000499080"/>
    </source>
</evidence>
<sequence length="536" mass="59396">METVSDGCPTGILIDIDLQSKVLSNMTKGKEKIQASFKNKEQIITADTKSSHPWTSNCFLDQSPPRPSPILQMNFFTPKSNWKTPSPKSMKIISHEASRIVDQLYSSPINCSEVMIYDEVFPAVKSLDDACLDEFHIKSKSLPPTDMTFSHEKVDQSNPDSLDLTKCNISAVSSCTSKDFVSDEKLSKIVLQSDIKPAVEQDSISENTVETTTPENASNQKSHAESHVSDKDKIKCVICAVNSGPVSPECVNVLSDKFLAHEHEVTIQKKMSLEHSEKNKENILLSNGARRAKYGPRFSKVEKSCSSIEDGPKETKIRKNQILRNESMVEKSSKKNITAKCSVSEKKKAKENQNLEDSFSKEPKAFLQKSNVMRSQSLLYKKDPLCKIGPLLETPVVASSVRRIHSFHAGSSRNAFPVERKFMPTTDSCSRVLKPKMSLNQVSNNGNGLSTTLQFGRSKPADSSAANPLRRKSLVFNSNYSLVASGIKVAAQNDQHSIIKKTAVTSSSRIGLVKKLNMPSSHPKFKNDSLPRKLFP</sequence>
<feature type="region of interest" description="Disordered" evidence="1">
    <location>
        <begin position="201"/>
        <end position="226"/>
    </location>
</feature>
<comment type="caution">
    <text evidence="2">The sequence shown here is derived from an EMBL/GenBank/DDBJ whole genome shotgun (WGS) entry which is preliminary data.</text>
</comment>
<dbReference type="OrthoDB" id="6429980at2759"/>
<evidence type="ECO:0000313" key="2">
    <source>
        <dbReference type="EMBL" id="GBL81456.1"/>
    </source>
</evidence>
<dbReference type="AlphaFoldDB" id="A0A4Y2AQI8"/>
<keyword evidence="3" id="KW-1185">Reference proteome</keyword>
<proteinExistence type="predicted"/>